<dbReference type="RefSeq" id="WP_194706354.1">
    <property type="nucleotide sequence ID" value="NZ_JADKPN010000003.1"/>
</dbReference>
<dbReference type="AlphaFoldDB" id="A0A930YHP6"/>
<reference evidence="2" key="1">
    <citation type="submission" date="2020-11" db="EMBL/GenBank/DDBJ databases">
        <title>Nocardioides sp. nov., isolated from Soil of Cynanchum wilfordii Hemsley rhizosphere.</title>
        <authorList>
            <person name="Lee J.-S."/>
            <person name="Suh M.K."/>
            <person name="Kim J.-S."/>
        </authorList>
    </citation>
    <scope>NUCLEOTIDE SEQUENCE</scope>
    <source>
        <strain evidence="2">KCTC 19275</strain>
    </source>
</reference>
<evidence type="ECO:0000256" key="1">
    <source>
        <dbReference type="SAM" id="Phobius"/>
    </source>
</evidence>
<evidence type="ECO:0000313" key="2">
    <source>
        <dbReference type="EMBL" id="MBF4763184.1"/>
    </source>
</evidence>
<proteinExistence type="predicted"/>
<keyword evidence="1" id="KW-0812">Transmembrane</keyword>
<dbReference type="EMBL" id="JADKPN010000003">
    <property type="protein sequence ID" value="MBF4763184.1"/>
    <property type="molecule type" value="Genomic_DNA"/>
</dbReference>
<organism evidence="2 3">
    <name type="scientific">Nocardioides islandensis</name>
    <dbReference type="NCBI Taxonomy" id="433663"/>
    <lineage>
        <taxon>Bacteria</taxon>
        <taxon>Bacillati</taxon>
        <taxon>Actinomycetota</taxon>
        <taxon>Actinomycetes</taxon>
        <taxon>Propionibacteriales</taxon>
        <taxon>Nocardioidaceae</taxon>
        <taxon>Nocardioides</taxon>
    </lineage>
</organism>
<protein>
    <submittedName>
        <fullName evidence="2">Uncharacterized protein</fullName>
    </submittedName>
</protein>
<keyword evidence="1" id="KW-1133">Transmembrane helix</keyword>
<comment type="caution">
    <text evidence="2">The sequence shown here is derived from an EMBL/GenBank/DDBJ whole genome shotgun (WGS) entry which is preliminary data.</text>
</comment>
<sequence length="501" mass="54232">MTKSRTESAPDAWLVELTRMASGRASLAARCRARAAARPWTIVVLALGVLLASSTTVLLIGSRARGVDHPDQWDQRVAPFVELVEKERGLRFAHPVYVDFLPPERFLSSSAPADLDLDGQDHATIEDTARLLHALGVVGSVLDLENDSGRLRGTPVPLGYYSPSTQRVGLRGTELTPALQAALVHELTHALQDQHVDITSRLADLEGDPAKQSAFRALLEGDADRVEAVWRATLDDAAQQLLEADAARLQPPADRSSAVPSALRTLVGAPDRLGALLVDVVRAAHGERGIDDMFLTPPSTQEHLLDPWSLVQDHQGSLAVAAPLVRAGDERFQEGTFGAVSWLVLLASRVAPEDALAAARGWGGDAYVAFRRDGTDCARISYAADTPADRTRMRATLRLWVERGPRASAHVERRGQQLVLESCAPKRATEVGADRSHAAMDLAVLHTEVSLALVRKGFDPETARCGSDRLLELTADRRDATLSHARVLRRVVHPCLPDGTD</sequence>
<dbReference type="Proteomes" id="UP000640489">
    <property type="component" value="Unassembled WGS sequence"/>
</dbReference>
<evidence type="ECO:0000313" key="3">
    <source>
        <dbReference type="Proteomes" id="UP000640489"/>
    </source>
</evidence>
<gene>
    <name evidence="2" type="ORF">ISU07_08600</name>
</gene>
<accession>A0A930YHP6</accession>
<keyword evidence="1" id="KW-0472">Membrane</keyword>
<feature type="transmembrane region" description="Helical" evidence="1">
    <location>
        <begin position="40"/>
        <end position="61"/>
    </location>
</feature>
<name>A0A930YHP6_9ACTN</name>
<keyword evidence="3" id="KW-1185">Reference proteome</keyword>